<evidence type="ECO:0000313" key="7">
    <source>
        <dbReference type="EMBL" id="KRG63334.1"/>
    </source>
</evidence>
<dbReference type="PANTHER" id="PTHR43133:SF45">
    <property type="entry name" value="RNA POLYMERASE ECF-TYPE SIGMA FACTOR"/>
    <property type="match status" value="1"/>
</dbReference>
<keyword evidence="2" id="KW-0805">Transcription regulation</keyword>
<evidence type="ECO:0000256" key="1">
    <source>
        <dbReference type="ARBA" id="ARBA00010641"/>
    </source>
</evidence>
<reference evidence="7 8" key="1">
    <citation type="submission" date="2015-05" db="EMBL/GenBank/DDBJ databases">
        <title>Genome sequencing and analysis of members of genus Stenotrophomonas.</title>
        <authorList>
            <person name="Patil P.P."/>
            <person name="Midha S."/>
            <person name="Patil P.B."/>
        </authorList>
    </citation>
    <scope>NUCLEOTIDE SEQUENCE [LARGE SCALE GENOMIC DNA]</scope>
    <source>
        <strain evidence="7 8">DSM 18929</strain>
    </source>
</reference>
<dbReference type="CDD" id="cd06171">
    <property type="entry name" value="Sigma70_r4"/>
    <property type="match status" value="1"/>
</dbReference>
<dbReference type="InterPro" id="IPR013325">
    <property type="entry name" value="RNA_pol_sigma_r2"/>
</dbReference>
<keyword evidence="8" id="KW-1185">Reference proteome</keyword>
<dbReference type="GO" id="GO:0016987">
    <property type="term" value="F:sigma factor activity"/>
    <property type="evidence" value="ECO:0007669"/>
    <property type="project" value="UniProtKB-KW"/>
</dbReference>
<dbReference type="SUPFAM" id="SSF88946">
    <property type="entry name" value="Sigma2 domain of RNA polymerase sigma factors"/>
    <property type="match status" value="1"/>
</dbReference>
<evidence type="ECO:0000256" key="2">
    <source>
        <dbReference type="ARBA" id="ARBA00023015"/>
    </source>
</evidence>
<evidence type="ECO:0000313" key="8">
    <source>
        <dbReference type="Proteomes" id="UP000050864"/>
    </source>
</evidence>
<dbReference type="Proteomes" id="UP000050864">
    <property type="component" value="Unassembled WGS sequence"/>
</dbReference>
<dbReference type="GO" id="GO:0006352">
    <property type="term" value="P:DNA-templated transcription initiation"/>
    <property type="evidence" value="ECO:0007669"/>
    <property type="project" value="InterPro"/>
</dbReference>
<dbReference type="RefSeq" id="WP_057634671.1">
    <property type="nucleotide sequence ID" value="NZ_LDJI01000024.1"/>
</dbReference>
<dbReference type="Pfam" id="PF08281">
    <property type="entry name" value="Sigma70_r4_2"/>
    <property type="match status" value="1"/>
</dbReference>
<evidence type="ECO:0000256" key="3">
    <source>
        <dbReference type="ARBA" id="ARBA00023082"/>
    </source>
</evidence>
<dbReference type="PATRIC" id="fig|405444.3.peg.1623"/>
<evidence type="ECO:0008006" key="9">
    <source>
        <dbReference type="Google" id="ProtNLM"/>
    </source>
</evidence>
<dbReference type="SUPFAM" id="SSF88659">
    <property type="entry name" value="Sigma3 and sigma4 domains of RNA polymerase sigma factors"/>
    <property type="match status" value="1"/>
</dbReference>
<keyword evidence="4" id="KW-0804">Transcription</keyword>
<protein>
    <recommendedName>
        <fullName evidence="9">RNA polymerase sigma70 factor</fullName>
    </recommendedName>
</protein>
<dbReference type="Gene3D" id="1.10.10.10">
    <property type="entry name" value="Winged helix-like DNA-binding domain superfamily/Winged helix DNA-binding domain"/>
    <property type="match status" value="1"/>
</dbReference>
<feature type="domain" description="RNA polymerase sigma factor 70 region 4 type 2" evidence="6">
    <location>
        <begin position="119"/>
        <end position="170"/>
    </location>
</feature>
<dbReference type="InterPro" id="IPR036388">
    <property type="entry name" value="WH-like_DNA-bd_sf"/>
</dbReference>
<dbReference type="InterPro" id="IPR013324">
    <property type="entry name" value="RNA_pol_sigma_r3/r4-like"/>
</dbReference>
<evidence type="ECO:0000259" key="6">
    <source>
        <dbReference type="Pfam" id="PF08281"/>
    </source>
</evidence>
<dbReference type="InterPro" id="IPR039425">
    <property type="entry name" value="RNA_pol_sigma-70-like"/>
</dbReference>
<organism evidence="7 8">
    <name type="scientific">Stenotrophomonas humi</name>
    <dbReference type="NCBI Taxonomy" id="405444"/>
    <lineage>
        <taxon>Bacteria</taxon>
        <taxon>Pseudomonadati</taxon>
        <taxon>Pseudomonadota</taxon>
        <taxon>Gammaproteobacteria</taxon>
        <taxon>Lysobacterales</taxon>
        <taxon>Lysobacteraceae</taxon>
        <taxon>Stenotrophomonas</taxon>
    </lineage>
</organism>
<dbReference type="NCBIfam" id="TIGR02937">
    <property type="entry name" value="sigma70-ECF"/>
    <property type="match status" value="1"/>
</dbReference>
<accession>A0A0R0C1V8</accession>
<dbReference type="AlphaFoldDB" id="A0A0R0C1V8"/>
<feature type="domain" description="RNA polymerase sigma-70 region 2" evidence="5">
    <location>
        <begin position="22"/>
        <end position="88"/>
    </location>
</feature>
<dbReference type="GO" id="GO:0003677">
    <property type="term" value="F:DNA binding"/>
    <property type="evidence" value="ECO:0007669"/>
    <property type="project" value="InterPro"/>
</dbReference>
<keyword evidence="3" id="KW-0731">Sigma factor</keyword>
<dbReference type="Gene3D" id="1.10.1740.10">
    <property type="match status" value="1"/>
</dbReference>
<dbReference type="InterPro" id="IPR007627">
    <property type="entry name" value="RNA_pol_sigma70_r2"/>
</dbReference>
<dbReference type="Pfam" id="PF04542">
    <property type="entry name" value="Sigma70_r2"/>
    <property type="match status" value="1"/>
</dbReference>
<comment type="similarity">
    <text evidence="1">Belongs to the sigma-70 factor family. ECF subfamily.</text>
</comment>
<evidence type="ECO:0000259" key="5">
    <source>
        <dbReference type="Pfam" id="PF04542"/>
    </source>
</evidence>
<dbReference type="InterPro" id="IPR014284">
    <property type="entry name" value="RNA_pol_sigma-70_dom"/>
</dbReference>
<dbReference type="STRING" id="405444.ABB26_12630"/>
<comment type="caution">
    <text evidence="7">The sequence shown here is derived from an EMBL/GenBank/DDBJ whole genome shotgun (WGS) entry which is preliminary data.</text>
</comment>
<name>A0A0R0C1V8_9GAMM</name>
<evidence type="ECO:0000256" key="4">
    <source>
        <dbReference type="ARBA" id="ARBA00023163"/>
    </source>
</evidence>
<gene>
    <name evidence="7" type="ORF">ABB26_12630</name>
</gene>
<proteinExistence type="inferred from homology"/>
<dbReference type="EMBL" id="LDJI01000024">
    <property type="protein sequence ID" value="KRG63334.1"/>
    <property type="molecule type" value="Genomic_DNA"/>
</dbReference>
<dbReference type="OrthoDB" id="9780326at2"/>
<dbReference type="PANTHER" id="PTHR43133">
    <property type="entry name" value="RNA POLYMERASE ECF-TYPE SIGMA FACTO"/>
    <property type="match status" value="1"/>
</dbReference>
<dbReference type="InterPro" id="IPR013249">
    <property type="entry name" value="RNA_pol_sigma70_r4_t2"/>
</dbReference>
<sequence>MDIPVTAADATTGLQQRFAGLLAQHQGIVLKVSRAWTRDIDDRQDLIQEISVQAWRAFPAFMPEKAAFSTWLYRVALNVAISQQRGRRLRQRHHADVEPDHLEQLASPAETVEDAAQLAQLHALIHSLPSMDRALLLLHLDDYSHQQIGDVLGISASNAATRLHRLRQQLRQQANPTPNARG</sequence>